<accession>A0A286NTW0</accession>
<dbReference type="KEGG" id="ccyn:CGC48_02250"/>
<dbReference type="InterPro" id="IPR050570">
    <property type="entry name" value="Cell_wall_metabolism_enzyme"/>
</dbReference>
<dbReference type="GeneID" id="96780615"/>
<protein>
    <recommendedName>
        <fullName evidence="1">M23ase beta-sheet core domain-containing protein</fullName>
    </recommendedName>
</protein>
<dbReference type="PANTHER" id="PTHR21666:SF270">
    <property type="entry name" value="MUREIN HYDROLASE ACTIVATOR ENVC"/>
    <property type="match status" value="1"/>
</dbReference>
<gene>
    <name evidence="2" type="ORF">CGC48_02250</name>
</gene>
<organism evidence="2 3">
    <name type="scientific">Capnocytophaga cynodegmi</name>
    <dbReference type="NCBI Taxonomy" id="28189"/>
    <lineage>
        <taxon>Bacteria</taxon>
        <taxon>Pseudomonadati</taxon>
        <taxon>Bacteroidota</taxon>
        <taxon>Flavobacteriia</taxon>
        <taxon>Flavobacteriales</taxon>
        <taxon>Flavobacteriaceae</taxon>
        <taxon>Capnocytophaga</taxon>
    </lineage>
</organism>
<dbReference type="InterPro" id="IPR011055">
    <property type="entry name" value="Dup_hybrid_motif"/>
</dbReference>
<sequence>MEKKSELIFPFKKIPLNHPKGFKNNSYKVYDYTLNESKSPTFGVVREGGRLHAARDLYYDIGEPIYAIADGIVKDVYFYYYNTYAIVIEHDYEYKGGHRLIVLYGEVSKEGIKVKVGDKVVQGQQIAEVGLLYNKKNEGKKDKSPYVLQPKPDKRGMLHIEMYTGEAIGKLSDSKVKYTDMLYAKSGKYKEGMSFQRRKDLFDPLRLLEEMLENSINQSLIK</sequence>
<dbReference type="InterPro" id="IPR016047">
    <property type="entry name" value="M23ase_b-sheet_dom"/>
</dbReference>
<dbReference type="RefSeq" id="WP_098028302.1">
    <property type="nucleotide sequence ID" value="NZ_CP022378.1"/>
</dbReference>
<evidence type="ECO:0000313" key="3">
    <source>
        <dbReference type="Proteomes" id="UP000242855"/>
    </source>
</evidence>
<dbReference type="GO" id="GO:0004222">
    <property type="term" value="F:metalloendopeptidase activity"/>
    <property type="evidence" value="ECO:0007669"/>
    <property type="project" value="TreeGrafter"/>
</dbReference>
<dbReference type="CDD" id="cd12797">
    <property type="entry name" value="M23_peptidase"/>
    <property type="match status" value="1"/>
</dbReference>
<dbReference type="AlphaFoldDB" id="A0A286NTW0"/>
<dbReference type="Proteomes" id="UP000242855">
    <property type="component" value="Chromosome"/>
</dbReference>
<dbReference type="PANTHER" id="PTHR21666">
    <property type="entry name" value="PEPTIDASE-RELATED"/>
    <property type="match status" value="1"/>
</dbReference>
<dbReference type="Pfam" id="PF01551">
    <property type="entry name" value="Peptidase_M23"/>
    <property type="match status" value="1"/>
</dbReference>
<feature type="domain" description="M23ase beta-sheet core" evidence="1">
    <location>
        <begin position="52"/>
        <end position="131"/>
    </location>
</feature>
<proteinExistence type="predicted"/>
<name>A0A286NTW0_9FLAO</name>
<dbReference type="SUPFAM" id="SSF51261">
    <property type="entry name" value="Duplicated hybrid motif"/>
    <property type="match status" value="1"/>
</dbReference>
<evidence type="ECO:0000313" key="2">
    <source>
        <dbReference type="EMBL" id="ATA67553.1"/>
    </source>
</evidence>
<evidence type="ECO:0000259" key="1">
    <source>
        <dbReference type="Pfam" id="PF01551"/>
    </source>
</evidence>
<dbReference type="Gene3D" id="2.70.70.10">
    <property type="entry name" value="Glucose Permease (Domain IIA)"/>
    <property type="match status" value="1"/>
</dbReference>
<dbReference type="EMBL" id="CP022378">
    <property type="protein sequence ID" value="ATA67553.1"/>
    <property type="molecule type" value="Genomic_DNA"/>
</dbReference>
<reference evidence="2 3" key="1">
    <citation type="journal article" date="2017" name="Genome Announc.">
        <title>Twelve Complete Reference Genomes of Clinical Isolates in the Capnocytophaga Genus.</title>
        <authorList>
            <person name="Villarma A."/>
            <person name="Gulvik C.A."/>
            <person name="Rowe L.A."/>
            <person name="Sheth M."/>
            <person name="Juieng P."/>
            <person name="Nicholson A.C."/>
            <person name="Loparev V.N."/>
            <person name="McQuiston J.R."/>
        </authorList>
    </citation>
    <scope>NUCLEOTIDE SEQUENCE [LARGE SCALE GENOMIC DNA]</scope>
    <source>
        <strain evidence="2 3">G7591</strain>
    </source>
</reference>